<dbReference type="PANTHER" id="PTHR43877:SF5">
    <property type="entry name" value="BLL8307 PROTEIN"/>
    <property type="match status" value="1"/>
</dbReference>
<dbReference type="InterPro" id="IPR016181">
    <property type="entry name" value="Acyl_CoA_acyltransferase"/>
</dbReference>
<dbReference type="EMBL" id="NBBI01000002">
    <property type="protein sequence ID" value="OWK31354.1"/>
    <property type="molecule type" value="Genomic_DNA"/>
</dbReference>
<dbReference type="Gene3D" id="3.40.630.30">
    <property type="match status" value="1"/>
</dbReference>
<evidence type="ECO:0000313" key="4">
    <source>
        <dbReference type="EMBL" id="OWK31354.1"/>
    </source>
</evidence>
<keyword evidence="1 4" id="KW-0808">Transferase</keyword>
<keyword evidence="2 4" id="KW-0012">Acyltransferase</keyword>
<dbReference type="OrthoDB" id="9803233at2"/>
<evidence type="ECO:0000256" key="1">
    <source>
        <dbReference type="ARBA" id="ARBA00022679"/>
    </source>
</evidence>
<dbReference type="CDD" id="cd04301">
    <property type="entry name" value="NAT_SF"/>
    <property type="match status" value="1"/>
</dbReference>
<gene>
    <name evidence="4" type="primary">ysnE</name>
    <name evidence="4" type="ORF">SPDO_13630</name>
</gene>
<comment type="caution">
    <text evidence="4">The sequence shown here is derived from an EMBL/GenBank/DDBJ whole genome shotgun (WGS) entry which is preliminary data.</text>
</comment>
<sequence>MEMREGGLDDPQVIALVTHHQAEARATTPQDNAHAMGADGLRHPDIGFWGAWEGDDLLGIGALRQLSPTHGEIKSMRAAPGHLRRGVGRAILTHLVALARTRGYERVSLETGTAPMFAAANQLYERAGFVDGPVFGGYPESPHNRFMTLPLG</sequence>
<dbReference type="Proteomes" id="UP000197290">
    <property type="component" value="Unassembled WGS sequence"/>
</dbReference>
<dbReference type="EC" id="2.3.1.-" evidence="4"/>
<evidence type="ECO:0000259" key="3">
    <source>
        <dbReference type="PROSITE" id="PS51186"/>
    </source>
</evidence>
<accession>A0A245ZNM6</accession>
<dbReference type="RefSeq" id="WP_088366704.1">
    <property type="nucleotide sequence ID" value="NZ_NBBI01000002.1"/>
</dbReference>
<protein>
    <submittedName>
        <fullName evidence="4">Putative N-acetyltransferase YsnE</fullName>
        <ecNumber evidence="4">2.3.1.-</ecNumber>
    </submittedName>
</protein>
<keyword evidence="5" id="KW-1185">Reference proteome</keyword>
<reference evidence="4 5" key="1">
    <citation type="submission" date="2017-03" db="EMBL/GenBank/DDBJ databases">
        <title>Genome sequence of Sphingomonas dokdonensis DSM 21029.</title>
        <authorList>
            <person name="Poehlein A."/>
            <person name="Wuebbeler J.H."/>
            <person name="Steinbuechel A."/>
            <person name="Daniel R."/>
        </authorList>
    </citation>
    <scope>NUCLEOTIDE SEQUENCE [LARGE SCALE GENOMIC DNA]</scope>
    <source>
        <strain evidence="4 5">DSM 21029</strain>
    </source>
</reference>
<proteinExistence type="predicted"/>
<dbReference type="SUPFAM" id="SSF55729">
    <property type="entry name" value="Acyl-CoA N-acyltransferases (Nat)"/>
    <property type="match status" value="1"/>
</dbReference>
<dbReference type="PROSITE" id="PS51186">
    <property type="entry name" value="GNAT"/>
    <property type="match status" value="1"/>
</dbReference>
<evidence type="ECO:0000256" key="2">
    <source>
        <dbReference type="ARBA" id="ARBA00023315"/>
    </source>
</evidence>
<dbReference type="InterPro" id="IPR000182">
    <property type="entry name" value="GNAT_dom"/>
</dbReference>
<evidence type="ECO:0000313" key="5">
    <source>
        <dbReference type="Proteomes" id="UP000197290"/>
    </source>
</evidence>
<dbReference type="AlphaFoldDB" id="A0A245ZNM6"/>
<dbReference type="PANTHER" id="PTHR43877">
    <property type="entry name" value="AMINOALKYLPHOSPHONATE N-ACETYLTRANSFERASE-RELATED-RELATED"/>
    <property type="match status" value="1"/>
</dbReference>
<feature type="domain" description="N-acetyltransferase" evidence="3">
    <location>
        <begin position="1"/>
        <end position="152"/>
    </location>
</feature>
<name>A0A245ZNM6_9SPHN</name>
<dbReference type="Pfam" id="PF00583">
    <property type="entry name" value="Acetyltransf_1"/>
    <property type="match status" value="1"/>
</dbReference>
<organism evidence="4 5">
    <name type="scientific">Sphingomonas dokdonensis</name>
    <dbReference type="NCBI Taxonomy" id="344880"/>
    <lineage>
        <taxon>Bacteria</taxon>
        <taxon>Pseudomonadati</taxon>
        <taxon>Pseudomonadota</taxon>
        <taxon>Alphaproteobacteria</taxon>
        <taxon>Sphingomonadales</taxon>
        <taxon>Sphingomonadaceae</taxon>
        <taxon>Sphingomonas</taxon>
    </lineage>
</organism>
<dbReference type="GO" id="GO:0016747">
    <property type="term" value="F:acyltransferase activity, transferring groups other than amino-acyl groups"/>
    <property type="evidence" value="ECO:0007669"/>
    <property type="project" value="InterPro"/>
</dbReference>
<dbReference type="InterPro" id="IPR050832">
    <property type="entry name" value="Bact_Acetyltransf"/>
</dbReference>